<keyword evidence="2" id="KW-1185">Reference proteome</keyword>
<dbReference type="InterPro" id="IPR029044">
    <property type="entry name" value="Nucleotide-diphossugar_trans"/>
</dbReference>
<organism evidence="1 2">
    <name type="scientific">Chenopodium quinoa</name>
    <name type="common">Quinoa</name>
    <dbReference type="NCBI Taxonomy" id="63459"/>
    <lineage>
        <taxon>Eukaryota</taxon>
        <taxon>Viridiplantae</taxon>
        <taxon>Streptophyta</taxon>
        <taxon>Embryophyta</taxon>
        <taxon>Tracheophyta</taxon>
        <taxon>Spermatophyta</taxon>
        <taxon>Magnoliopsida</taxon>
        <taxon>eudicotyledons</taxon>
        <taxon>Gunneridae</taxon>
        <taxon>Pentapetalae</taxon>
        <taxon>Caryophyllales</taxon>
        <taxon>Chenopodiaceae</taxon>
        <taxon>Chenopodioideae</taxon>
        <taxon>Atripliceae</taxon>
        <taxon>Chenopodium</taxon>
    </lineage>
</organism>
<dbReference type="Gene3D" id="3.90.550.10">
    <property type="entry name" value="Spore Coat Polysaccharide Biosynthesis Protein SpsA, Chain A"/>
    <property type="match status" value="1"/>
</dbReference>
<dbReference type="AlphaFoldDB" id="A0A803KMG8"/>
<name>A0A803KMG8_CHEQI</name>
<dbReference type="Gramene" id="AUR62000224-RA">
    <property type="protein sequence ID" value="AUR62000224-RA:cds"/>
    <property type="gene ID" value="AUR62000224"/>
</dbReference>
<proteinExistence type="predicted"/>
<dbReference type="Proteomes" id="UP000596660">
    <property type="component" value="Unplaced"/>
</dbReference>
<dbReference type="OMA" id="ESNFSPM"/>
<protein>
    <submittedName>
        <fullName evidence="1">Uncharacterized protein</fullName>
    </submittedName>
</protein>
<dbReference type="EnsemblPlants" id="AUR62000224-RA">
    <property type="protein sequence ID" value="AUR62000224-RA:cds"/>
    <property type="gene ID" value="AUR62000224"/>
</dbReference>
<sequence>STPTTHFLSPQKPSSPFTFTIKLLAYNRLSSLSRCLHSLSSAHYYGDTVDLHIFIDHFPNSSSSDLGRNLENSHEILGFVDGFKWVFGKKLIHYRTINVGLQAQWLEAWWPSHDDEFVFVVEDDLEVSPLYYKLIKGLILNYYYNHSNFSPWIFGASLQRPRSCTLAPGKHGNKIKLDSETRFFLYPLVGTWGQLLFPRPWKEFRLWYDDHKAKGIKPVLDGMVTTGWYKKLGEKIWTPWFIKFIHSRGYFNIYTNFLHERALSVSHRDPGVNYGKTAGPDSQLLDESSHDINLLDMQSLSDLHWYDFCFRRVLPGRVAKKLSEVSHILHTMEKQKPVLLVSLLKSSQTIVKNLICHFERLNIQNYIFMVPNSESDLLHDLPRRGHPVIVTEDVFDSITRSKKSSSILIKETMVKAFVIKKCLESGFDNWVIASNMLPLISNPQFDFTDSSFYVGKDSRLLVVRSSSSSREVWDERFVQKFAATVETLISQDSLLKENGNFVDILEKFAENHVLRLKSVNDVNYSFKLERVHGNQSLPTNTKMISWSPEMDIDSVHKYLEELGLWIIDSDSSCKAVVCHQS</sequence>
<evidence type="ECO:0000313" key="1">
    <source>
        <dbReference type="EnsemblPlants" id="AUR62000224-RA:cds"/>
    </source>
</evidence>
<reference evidence="1" key="1">
    <citation type="journal article" date="2017" name="Nature">
        <title>The genome of Chenopodium quinoa.</title>
        <authorList>
            <person name="Jarvis D.E."/>
            <person name="Ho Y.S."/>
            <person name="Lightfoot D.J."/>
            <person name="Schmoeckel S.M."/>
            <person name="Li B."/>
            <person name="Borm T.J.A."/>
            <person name="Ohyanagi H."/>
            <person name="Mineta K."/>
            <person name="Michell C.T."/>
            <person name="Saber N."/>
            <person name="Kharbatia N.M."/>
            <person name="Rupper R.R."/>
            <person name="Sharp A.R."/>
            <person name="Dally N."/>
            <person name="Boughton B.A."/>
            <person name="Woo Y.H."/>
            <person name="Gao G."/>
            <person name="Schijlen E.G.W.M."/>
            <person name="Guo X."/>
            <person name="Momin A.A."/>
            <person name="Negrao S."/>
            <person name="Al-Babili S."/>
            <person name="Gehring C."/>
            <person name="Roessner U."/>
            <person name="Jung C."/>
            <person name="Murphy K."/>
            <person name="Arold S.T."/>
            <person name="Gojobori T."/>
            <person name="van der Linden C.G."/>
            <person name="van Loo E.N."/>
            <person name="Jellen E.N."/>
            <person name="Maughan P.J."/>
            <person name="Tester M."/>
        </authorList>
    </citation>
    <scope>NUCLEOTIDE SEQUENCE [LARGE SCALE GENOMIC DNA]</scope>
    <source>
        <strain evidence="1">cv. PI 614886</strain>
    </source>
</reference>
<dbReference type="PANTHER" id="PTHR33604:SF3">
    <property type="entry name" value="OSJNBA0004B13.7 PROTEIN"/>
    <property type="match status" value="1"/>
</dbReference>
<reference evidence="1" key="2">
    <citation type="submission" date="2021-03" db="UniProtKB">
        <authorList>
            <consortium name="EnsemblPlants"/>
        </authorList>
    </citation>
    <scope>IDENTIFICATION</scope>
</reference>
<accession>A0A803KMG8</accession>
<dbReference type="PANTHER" id="PTHR33604">
    <property type="entry name" value="OSJNBA0004B13.7 PROTEIN"/>
    <property type="match status" value="1"/>
</dbReference>
<dbReference type="SUPFAM" id="SSF53448">
    <property type="entry name" value="Nucleotide-diphospho-sugar transferases"/>
    <property type="match status" value="1"/>
</dbReference>
<evidence type="ECO:0000313" key="2">
    <source>
        <dbReference type="Proteomes" id="UP000596660"/>
    </source>
</evidence>